<evidence type="ECO:0000313" key="20">
    <source>
        <dbReference type="EMBL" id="QIW97150.1"/>
    </source>
</evidence>
<dbReference type="FunFam" id="3.30.60.270:FF:000005">
    <property type="entry name" value="Sortilin"/>
    <property type="match status" value="1"/>
</dbReference>
<comment type="function">
    <text evidence="14">Functions as a sorting receptor in the Golgi compartment required for the intracellular sorting and delivery of soluble vacuolar proteins, like carboxypeptidase Y (CPY) and proteinase A. Executes multiple rounds of sorting by cycling between the late Golgi and a prevacuolar endosome-like compartment.</text>
</comment>
<gene>
    <name evidence="20" type="ORF">AMS68_002668</name>
</gene>
<evidence type="ECO:0000256" key="1">
    <source>
        <dbReference type="ARBA" id="ARBA00004166"/>
    </source>
</evidence>
<dbReference type="Gene3D" id="3.30.60.270">
    <property type="match status" value="1"/>
</dbReference>
<dbReference type="AlphaFoldDB" id="A0A6H0XR71"/>
<comment type="subcellular location">
    <subcellularLocation>
        <location evidence="1">Golgi apparatus</location>
        <location evidence="1">trans-Golgi network membrane</location>
        <topology evidence="1">Multi-pass membrane protein</topology>
    </subcellularLocation>
    <subcellularLocation>
        <location evidence="2">Prevacuolar compartment membrane</location>
        <topology evidence="2">Multi-pass membrane protein</topology>
    </subcellularLocation>
</comment>
<keyword evidence="7" id="KW-0677">Repeat</keyword>
<name>A0A6H0XR71_9PEZI</name>
<dbReference type="InterPro" id="IPR031777">
    <property type="entry name" value="Sortilin_C"/>
</dbReference>
<dbReference type="InterPro" id="IPR050310">
    <property type="entry name" value="VPS10-sortilin"/>
</dbReference>
<dbReference type="PANTHER" id="PTHR12106:SF27">
    <property type="entry name" value="SORTILIN-RELATED RECEPTOR"/>
    <property type="match status" value="1"/>
</dbReference>
<evidence type="ECO:0000256" key="8">
    <source>
        <dbReference type="ARBA" id="ARBA00022927"/>
    </source>
</evidence>
<proteinExistence type="predicted"/>
<keyword evidence="8" id="KW-0653">Protein transport</keyword>
<dbReference type="GO" id="GO:0006896">
    <property type="term" value="P:Golgi to vacuole transport"/>
    <property type="evidence" value="ECO:0007669"/>
    <property type="project" value="TreeGrafter"/>
</dbReference>
<reference evidence="20 21" key="1">
    <citation type="journal article" date="2016" name="Sci. Rep.">
        <title>Peltaster fructicola genome reveals evolution from an invasive phytopathogen to an ectophytic parasite.</title>
        <authorList>
            <person name="Xu C."/>
            <person name="Chen H."/>
            <person name="Gleason M.L."/>
            <person name="Xu J.R."/>
            <person name="Liu H."/>
            <person name="Zhang R."/>
            <person name="Sun G."/>
        </authorList>
    </citation>
    <scope>NUCLEOTIDE SEQUENCE [LARGE SCALE GENOMIC DNA]</scope>
    <source>
        <strain evidence="20 21">LNHT1506</strain>
    </source>
</reference>
<dbReference type="Gene3D" id="2.120.10.10">
    <property type="match status" value="1"/>
</dbReference>
<evidence type="ECO:0000256" key="3">
    <source>
        <dbReference type="ARBA" id="ARBA00015369"/>
    </source>
</evidence>
<dbReference type="GO" id="GO:0006895">
    <property type="term" value="P:Golgi to endosome transport"/>
    <property type="evidence" value="ECO:0007669"/>
    <property type="project" value="TreeGrafter"/>
</dbReference>
<dbReference type="InterPro" id="IPR015943">
    <property type="entry name" value="WD40/YVTN_repeat-like_dom_sf"/>
</dbReference>
<keyword evidence="13" id="KW-0325">Glycoprotein</keyword>
<evidence type="ECO:0000256" key="15">
    <source>
        <dbReference type="ARBA" id="ARBA00031250"/>
    </source>
</evidence>
<dbReference type="GO" id="GO:0005794">
    <property type="term" value="C:Golgi apparatus"/>
    <property type="evidence" value="ECO:0007669"/>
    <property type="project" value="UniProtKB-SubCell"/>
</dbReference>
<sequence length="898" mass="100548">MRCLLQLPWVLASLVLQAVAKEKTEGPGVTTTSFTNTVIGLTYFEDSNTILFPDLDTNKVWQSTDGGNEWETIADVEDAVIVEKHPVDRNVAVILTGNTKHYITKDQGKTWTSFKLPSEVNYMGRAISFHAGDSDRILIQGVECESIFCEYPVYYTTDGFDSVMLLHENVRSCLWAKSTEQFSTGDEDQDKNRILCNIEGEYSFFLSDSQIFITDDFFETKSEPYLDGDRAVNGIIEIASVTGYLAAAAKSSGSNELALYTTTDTKHWERATFGNHTVREKAYTILESTNYSMQVDVLAYAEPPMGVLFTSNSNGTFFTKSTDYYTNRDSNGFVDFEKVANIPGIVLVNKVSNAEDVLDGEEVEKKMVTEISFDDGRTWHSLKQGRDNLHLHSVTDQRNIGRVFSSPAPGIVMGNGNTGKYLKGHLKDSDTFVSADAGLTWFHALDGPHMYEMGGSGTILVAISSTVDKATDEIKWSTDYGRNWTTTKLENKVRVTALTTTPDSTSLKFIVTAAKAKEDREGAYEIIALDFSKLDLNKCSKDDFEDWPARVDEDGNPACLMGHTRIFRRRKADAECIIDDEFHDIEPELENCKCKDEDYECDFGFVSRPGTNSTTECHPVEPLVAPKGACQDDDDTYEGPSGYRLIPGNTCEQRGGIIKDKPVERKCKETAAPPSGSVNSTTTTAIFKGHGEFVQRVYLERCEKCAGNDETIVALTKEGAVFVTHDHGKSWQEPHALKDKIIAIHPHRYFTDRVFFLTSKKHVYVSEDRVQTISSMDTPEALDPRKPMSFHPKEPEWLIFTGDEDNGGVAHYTTGGKWKKLLGGARKCEFVYSELRKNETDLVYCEQYADEKHGKGELVLRGSKNWFEDDDEPLRHNVVSFATMAEYIVVALFDDDKT</sequence>
<evidence type="ECO:0000256" key="5">
    <source>
        <dbReference type="ARBA" id="ARBA00022692"/>
    </source>
</evidence>
<dbReference type="SMART" id="SM00602">
    <property type="entry name" value="VPS10"/>
    <property type="match status" value="1"/>
</dbReference>
<dbReference type="GO" id="GO:0006623">
    <property type="term" value="P:protein targeting to vacuole"/>
    <property type="evidence" value="ECO:0007669"/>
    <property type="project" value="TreeGrafter"/>
</dbReference>
<keyword evidence="4" id="KW-0813">Transport</keyword>
<dbReference type="Pfam" id="PF15902">
    <property type="entry name" value="Sortilin-Vps10"/>
    <property type="match status" value="2"/>
</dbReference>
<dbReference type="GO" id="GO:0016020">
    <property type="term" value="C:membrane"/>
    <property type="evidence" value="ECO:0007669"/>
    <property type="project" value="InterPro"/>
</dbReference>
<dbReference type="Gene3D" id="2.130.10.10">
    <property type="entry name" value="YVTN repeat-like/Quinoprotein amine dehydrogenase"/>
    <property type="match status" value="2"/>
</dbReference>
<feature type="domain" description="VPS10" evidence="19">
    <location>
        <begin position="49"/>
        <end position="672"/>
    </location>
</feature>
<evidence type="ECO:0000256" key="17">
    <source>
        <dbReference type="ARBA" id="ARBA00031902"/>
    </source>
</evidence>
<accession>A0A6H0XR71</accession>
<evidence type="ECO:0000256" key="18">
    <source>
        <dbReference type="SAM" id="SignalP"/>
    </source>
</evidence>
<evidence type="ECO:0000256" key="7">
    <source>
        <dbReference type="ARBA" id="ARBA00022737"/>
    </source>
</evidence>
<evidence type="ECO:0000256" key="11">
    <source>
        <dbReference type="ARBA" id="ARBA00023136"/>
    </source>
</evidence>
<evidence type="ECO:0000256" key="14">
    <source>
        <dbReference type="ARBA" id="ARBA00025569"/>
    </source>
</evidence>
<dbReference type="SUPFAM" id="SSF110296">
    <property type="entry name" value="Oligoxyloglucan reducing end-specific cellobiohydrolase"/>
    <property type="match status" value="2"/>
</dbReference>
<dbReference type="GO" id="GO:0005829">
    <property type="term" value="C:cytosol"/>
    <property type="evidence" value="ECO:0007669"/>
    <property type="project" value="GOC"/>
</dbReference>
<keyword evidence="21" id="KW-1185">Reference proteome</keyword>
<evidence type="ECO:0000256" key="10">
    <source>
        <dbReference type="ARBA" id="ARBA00023034"/>
    </source>
</evidence>
<feature type="chain" id="PRO_5026001399" description="Vacuolar protein sorting/targeting protein 10" evidence="18">
    <location>
        <begin position="21"/>
        <end position="898"/>
    </location>
</feature>
<keyword evidence="12" id="KW-0675">Receptor</keyword>
<evidence type="ECO:0000256" key="9">
    <source>
        <dbReference type="ARBA" id="ARBA00022989"/>
    </source>
</evidence>
<dbReference type="Gene3D" id="2.10.70.80">
    <property type="match status" value="1"/>
</dbReference>
<evidence type="ECO:0000256" key="12">
    <source>
        <dbReference type="ARBA" id="ARBA00023170"/>
    </source>
</evidence>
<dbReference type="FunFam" id="2.10.70.80:FF:000001">
    <property type="entry name" value="Sortilin-related VPS10 domain-containing receptor 1"/>
    <property type="match status" value="1"/>
</dbReference>
<evidence type="ECO:0000313" key="21">
    <source>
        <dbReference type="Proteomes" id="UP000503462"/>
    </source>
</evidence>
<keyword evidence="6 18" id="KW-0732">Signal</keyword>
<evidence type="ECO:0000256" key="16">
    <source>
        <dbReference type="ARBA" id="ARBA00031354"/>
    </source>
</evidence>
<protein>
    <recommendedName>
        <fullName evidence="3">Vacuolar protein sorting/targeting protein 10</fullName>
    </recommendedName>
    <alternativeName>
        <fullName evidence="16">Carboxypeptidase Y receptor</fullName>
    </alternativeName>
    <alternativeName>
        <fullName evidence="15 17">Sortilin VPS10</fullName>
    </alternativeName>
</protein>
<keyword evidence="10" id="KW-0333">Golgi apparatus</keyword>
<dbReference type="CDD" id="cd15482">
    <property type="entry name" value="Sialidase_non-viral"/>
    <property type="match status" value="1"/>
</dbReference>
<keyword evidence="9" id="KW-1133">Transmembrane helix</keyword>
<evidence type="ECO:0000259" key="19">
    <source>
        <dbReference type="SMART" id="SM00602"/>
    </source>
</evidence>
<dbReference type="InterPro" id="IPR006581">
    <property type="entry name" value="VPS10"/>
</dbReference>
<keyword evidence="5" id="KW-0812">Transmembrane</keyword>
<evidence type="ECO:0000256" key="6">
    <source>
        <dbReference type="ARBA" id="ARBA00022729"/>
    </source>
</evidence>
<feature type="signal peptide" evidence="18">
    <location>
        <begin position="1"/>
        <end position="20"/>
    </location>
</feature>
<dbReference type="PANTHER" id="PTHR12106">
    <property type="entry name" value="SORTILIN RELATED"/>
    <property type="match status" value="1"/>
</dbReference>
<evidence type="ECO:0000256" key="4">
    <source>
        <dbReference type="ARBA" id="ARBA00022448"/>
    </source>
</evidence>
<dbReference type="InterPro" id="IPR031778">
    <property type="entry name" value="Sortilin_N"/>
</dbReference>
<dbReference type="Pfam" id="PF15901">
    <property type="entry name" value="Sortilin_C"/>
    <property type="match status" value="1"/>
</dbReference>
<keyword evidence="11" id="KW-0472">Membrane</keyword>
<dbReference type="OrthoDB" id="443634at2759"/>
<evidence type="ECO:0000256" key="13">
    <source>
        <dbReference type="ARBA" id="ARBA00023180"/>
    </source>
</evidence>
<dbReference type="EMBL" id="CP051140">
    <property type="protein sequence ID" value="QIW97150.1"/>
    <property type="molecule type" value="Genomic_DNA"/>
</dbReference>
<dbReference type="Proteomes" id="UP000503462">
    <property type="component" value="Chromosome 2"/>
</dbReference>
<organism evidence="20 21">
    <name type="scientific">Peltaster fructicola</name>
    <dbReference type="NCBI Taxonomy" id="286661"/>
    <lineage>
        <taxon>Eukaryota</taxon>
        <taxon>Fungi</taxon>
        <taxon>Dikarya</taxon>
        <taxon>Ascomycota</taxon>
        <taxon>Pezizomycotina</taxon>
        <taxon>Dothideomycetes</taxon>
        <taxon>Dothideomycetes incertae sedis</taxon>
        <taxon>Peltaster</taxon>
    </lineage>
</organism>
<evidence type="ECO:0000256" key="2">
    <source>
        <dbReference type="ARBA" id="ARBA00004488"/>
    </source>
</evidence>